<name>H0E4V6_9ACTN</name>
<evidence type="ECO:0000313" key="2">
    <source>
        <dbReference type="EMBL" id="EHN11293.1"/>
    </source>
</evidence>
<sequence>MHRINRRKRLVAFIAVAALAIAGAAVAFWTGSGSGSGEAQVGTSGTVTVTGTIQQGIAPGTNRDVSFTAANATDSPIQVTTVRLVSVQADAEHSACTTDDFTMENVTENHEVPANATAEALPNAGTLVFRNTAENQDACKGATLTLTLASS</sequence>
<dbReference type="RefSeq" id="WP_007573684.1">
    <property type="nucleotide sequence ID" value="NZ_AGUD01000121.1"/>
</dbReference>
<evidence type="ECO:0000256" key="1">
    <source>
        <dbReference type="SAM" id="SignalP"/>
    </source>
</evidence>
<proteinExistence type="predicted"/>
<dbReference type="Proteomes" id="UP000005143">
    <property type="component" value="Unassembled WGS sequence"/>
</dbReference>
<feature type="signal peptide" evidence="1">
    <location>
        <begin position="1"/>
        <end position="27"/>
    </location>
</feature>
<keyword evidence="1" id="KW-0732">Signal</keyword>
<gene>
    <name evidence="2" type="ORF">PAI11_18370</name>
</gene>
<dbReference type="OrthoDB" id="4951508at2"/>
<evidence type="ECO:0000313" key="3">
    <source>
        <dbReference type="Proteomes" id="UP000005143"/>
    </source>
</evidence>
<organism evidence="2 3">
    <name type="scientific">Patulibacter medicamentivorans</name>
    <dbReference type="NCBI Taxonomy" id="1097667"/>
    <lineage>
        <taxon>Bacteria</taxon>
        <taxon>Bacillati</taxon>
        <taxon>Actinomycetota</taxon>
        <taxon>Thermoleophilia</taxon>
        <taxon>Solirubrobacterales</taxon>
        <taxon>Patulibacteraceae</taxon>
        <taxon>Patulibacter</taxon>
    </lineage>
</organism>
<protein>
    <submittedName>
        <fullName evidence="2">Uncharacterized protein</fullName>
    </submittedName>
</protein>
<reference evidence="2 3" key="1">
    <citation type="journal article" date="2013" name="Biodegradation">
        <title>Quantitative proteomic analysis of ibuprofen-degrading Patulibacter sp. strain I11.</title>
        <authorList>
            <person name="Almeida B."/>
            <person name="Kjeldal H."/>
            <person name="Lolas I."/>
            <person name="Knudsen A.D."/>
            <person name="Carvalho G."/>
            <person name="Nielsen K.L."/>
            <person name="Barreto Crespo M.T."/>
            <person name="Stensballe A."/>
            <person name="Nielsen J.L."/>
        </authorList>
    </citation>
    <scope>NUCLEOTIDE SEQUENCE [LARGE SCALE GENOMIC DNA]</scope>
    <source>
        <strain evidence="2 3">I11</strain>
    </source>
</reference>
<dbReference type="EMBL" id="AGUD01000121">
    <property type="protein sequence ID" value="EHN11293.1"/>
    <property type="molecule type" value="Genomic_DNA"/>
</dbReference>
<comment type="caution">
    <text evidence="2">The sequence shown here is derived from an EMBL/GenBank/DDBJ whole genome shotgun (WGS) entry which is preliminary data.</text>
</comment>
<feature type="chain" id="PRO_5003532086" evidence="1">
    <location>
        <begin position="28"/>
        <end position="151"/>
    </location>
</feature>
<dbReference type="AlphaFoldDB" id="H0E4V6"/>
<accession>H0E4V6</accession>
<keyword evidence="3" id="KW-1185">Reference proteome</keyword>